<evidence type="ECO:0000313" key="2">
    <source>
        <dbReference type="Proteomes" id="UP000049855"/>
    </source>
</evidence>
<dbReference type="AlphaFoldDB" id="A0A0U1L5I0"/>
<protein>
    <submittedName>
        <fullName evidence="1">Uncharacterized protein</fullName>
    </submittedName>
</protein>
<dbReference type="Proteomes" id="UP000049855">
    <property type="component" value="Unassembled WGS sequence"/>
</dbReference>
<reference evidence="2" key="1">
    <citation type="submission" date="2015-03" db="EMBL/GenBank/DDBJ databases">
        <authorList>
            <person name="Nijsse Bart"/>
        </authorList>
    </citation>
    <scope>NUCLEOTIDE SEQUENCE [LARGE SCALE GENOMIC DNA]</scope>
</reference>
<accession>A0A0U1L5I0</accession>
<name>A0A0U1L5I0_9FIRM</name>
<evidence type="ECO:0000313" key="1">
    <source>
        <dbReference type="EMBL" id="CQR74946.1"/>
    </source>
</evidence>
<organism evidence="1 2">
    <name type="scientific">Sporomusa ovata</name>
    <dbReference type="NCBI Taxonomy" id="2378"/>
    <lineage>
        <taxon>Bacteria</taxon>
        <taxon>Bacillati</taxon>
        <taxon>Bacillota</taxon>
        <taxon>Negativicutes</taxon>
        <taxon>Selenomonadales</taxon>
        <taxon>Sporomusaceae</taxon>
        <taxon>Sporomusa</taxon>
    </lineage>
</organism>
<keyword evidence="2" id="KW-1185">Reference proteome</keyword>
<sequence>MDENGEVICEMISKPRLADEEANQIAKRIMGELVEKIAEFTFNVGAKSWETVEPPPCIL</sequence>
<dbReference type="RefSeq" id="WP_028972079.1">
    <property type="nucleotide sequence ID" value="NZ_CTRP01000015.1"/>
</dbReference>
<gene>
    <name evidence="1" type="ORF">SpAn4DRAFT_4303</name>
</gene>
<proteinExistence type="predicted"/>
<dbReference type="EMBL" id="CTRP01000015">
    <property type="protein sequence ID" value="CQR74946.1"/>
    <property type="molecule type" value="Genomic_DNA"/>
</dbReference>